<comment type="subcellular location">
    <subcellularLocation>
        <location evidence="1">Cytoplasm</location>
    </subcellularLocation>
</comment>
<dbReference type="OMA" id="RPPINRI"/>
<organism evidence="8 9">
    <name type="scientific">Nicotiana tabacum</name>
    <name type="common">Common tobacco</name>
    <dbReference type="NCBI Taxonomy" id="4097"/>
    <lineage>
        <taxon>Eukaryota</taxon>
        <taxon>Viridiplantae</taxon>
        <taxon>Streptophyta</taxon>
        <taxon>Embryophyta</taxon>
        <taxon>Tracheophyta</taxon>
        <taxon>Spermatophyta</taxon>
        <taxon>Magnoliopsida</taxon>
        <taxon>eudicotyledons</taxon>
        <taxon>Gunneridae</taxon>
        <taxon>Pentapetalae</taxon>
        <taxon>asterids</taxon>
        <taxon>lamiids</taxon>
        <taxon>Solanales</taxon>
        <taxon>Solanaceae</taxon>
        <taxon>Nicotianoideae</taxon>
        <taxon>Nicotianeae</taxon>
        <taxon>Nicotiana</taxon>
    </lineage>
</organism>
<evidence type="ECO:0000256" key="6">
    <source>
        <dbReference type="PROSITE-ProRule" id="PRU01131"/>
    </source>
</evidence>
<dbReference type="Proteomes" id="UP000790787">
    <property type="component" value="Chromosome 15"/>
</dbReference>
<reference evidence="8" key="1">
    <citation type="journal article" date="2014" name="Nat. Commun.">
        <title>The tobacco genome sequence and its comparison with those of tomato and potato.</title>
        <authorList>
            <person name="Sierro N."/>
            <person name="Battey J.N."/>
            <person name="Ouadi S."/>
            <person name="Bakaher N."/>
            <person name="Bovet L."/>
            <person name="Willig A."/>
            <person name="Goepfert S."/>
            <person name="Peitsch M.C."/>
            <person name="Ivanov N.V."/>
        </authorList>
    </citation>
    <scope>NUCLEOTIDE SEQUENCE [LARGE SCALE GENOMIC DNA]</scope>
</reference>
<evidence type="ECO:0000256" key="5">
    <source>
        <dbReference type="ARBA" id="ARBA00022771"/>
    </source>
</evidence>
<comment type="similarity">
    <text evidence="2">Belongs to the FLZ family.</text>
</comment>
<evidence type="ECO:0000256" key="2">
    <source>
        <dbReference type="ARBA" id="ARBA00009374"/>
    </source>
</evidence>
<evidence type="ECO:0000256" key="1">
    <source>
        <dbReference type="ARBA" id="ARBA00004496"/>
    </source>
</evidence>
<dbReference type="AlphaFoldDB" id="A0A1S4BWV2"/>
<dbReference type="GO" id="GO:0008270">
    <property type="term" value="F:zinc ion binding"/>
    <property type="evidence" value="ECO:0007669"/>
    <property type="project" value="UniProtKB-KW"/>
</dbReference>
<accession>A0A1S4BWV2</accession>
<dbReference type="PANTHER" id="PTHR33059">
    <property type="entry name" value="FCS-LIKE ZINC FINGER 5"/>
    <property type="match status" value="1"/>
</dbReference>
<evidence type="ECO:0000256" key="4">
    <source>
        <dbReference type="ARBA" id="ARBA00022723"/>
    </source>
</evidence>
<reference evidence="9" key="2">
    <citation type="submission" date="2025-08" db="UniProtKB">
        <authorList>
            <consortium name="RefSeq"/>
        </authorList>
    </citation>
    <scope>IDENTIFICATION</scope>
    <source>
        <tissue evidence="9">Leaf</tissue>
    </source>
</reference>
<dbReference type="RefSeq" id="XP_016493249.1">
    <property type="nucleotide sequence ID" value="XM_016637763.2"/>
</dbReference>
<keyword evidence="5" id="KW-0863">Zinc-finger</keyword>
<keyword evidence="8" id="KW-1185">Reference proteome</keyword>
<evidence type="ECO:0000259" key="7">
    <source>
        <dbReference type="PROSITE" id="PS51795"/>
    </source>
</evidence>
<dbReference type="PANTHER" id="PTHR33059:SF80">
    <property type="entry name" value="FLZ-TYPE DOMAIN-CONTAINING PROTEIN"/>
    <property type="match status" value="1"/>
</dbReference>
<dbReference type="Pfam" id="PF04570">
    <property type="entry name" value="zf-FLZ"/>
    <property type="match status" value="1"/>
</dbReference>
<proteinExistence type="inferred from homology"/>
<dbReference type="GeneID" id="107812620"/>
<protein>
    <submittedName>
        <fullName evidence="9">FCS-Like Zinc finger 6</fullName>
    </submittedName>
</protein>
<evidence type="ECO:0000313" key="8">
    <source>
        <dbReference type="Proteomes" id="UP000790787"/>
    </source>
</evidence>
<evidence type="ECO:0000256" key="3">
    <source>
        <dbReference type="ARBA" id="ARBA00022490"/>
    </source>
</evidence>
<dbReference type="KEGG" id="nta:107812620"/>
<dbReference type="PROSITE" id="PS51795">
    <property type="entry name" value="ZF_FLZ"/>
    <property type="match status" value="1"/>
</dbReference>
<dbReference type="RefSeq" id="XP_016493249.1">
    <property type="nucleotide sequence ID" value="XM_016637763.1"/>
</dbReference>
<dbReference type="InterPro" id="IPR007650">
    <property type="entry name" value="Zf-FLZ_dom"/>
</dbReference>
<dbReference type="OrthoDB" id="1925036at2759"/>
<evidence type="ECO:0000313" key="9">
    <source>
        <dbReference type="RefSeq" id="XP_016493249.1"/>
    </source>
</evidence>
<dbReference type="STRING" id="4097.A0A1S4BWV2"/>
<feature type="zinc finger region" description="FLZ-type" evidence="6">
    <location>
        <begin position="78"/>
        <end position="122"/>
    </location>
</feature>
<keyword evidence="5" id="KW-0862">Zinc</keyword>
<gene>
    <name evidence="9" type="primary">LOC107812620</name>
</gene>
<dbReference type="PaxDb" id="4097-A0A1S4BWV2"/>
<feature type="domain" description="FLZ-type" evidence="7">
    <location>
        <begin position="78"/>
        <end position="122"/>
    </location>
</feature>
<dbReference type="GO" id="GO:0005737">
    <property type="term" value="C:cytoplasm"/>
    <property type="evidence" value="ECO:0007669"/>
    <property type="project" value="UniProtKB-SubCell"/>
</dbReference>
<name>A0A1S4BWV2_TOBAC</name>
<sequence length="156" mass="17542">MLLGKRARPPIKRTTSMKEFTLDININDPSVTVINYQPFDPLNPYNFTGPIPPASNGLDQRLILTRRRSADNFVETAHFLRACFLCKRQLIPGRDIYMYRGDSAFCSLDCREKQMKQDERKEKLPKVATRKKVTNSAAIATVGSGTGSDAPPQARP</sequence>
<keyword evidence="4" id="KW-0479">Metal-binding</keyword>
<keyword evidence="3" id="KW-0963">Cytoplasm</keyword>